<evidence type="ECO:0000313" key="1">
    <source>
        <dbReference type="EMBL" id="MBF0939924.1"/>
    </source>
</evidence>
<evidence type="ECO:0000313" key="2">
    <source>
        <dbReference type="Proteomes" id="UP000718630"/>
    </source>
</evidence>
<dbReference type="Pfam" id="PF12686">
    <property type="entry name" value="DUF3800"/>
    <property type="match status" value="1"/>
</dbReference>
<proteinExistence type="predicted"/>
<protein>
    <submittedName>
        <fullName evidence="1">DUF3800 domain-containing protein</fullName>
    </submittedName>
</protein>
<organism evidence="1 2">
    <name type="scientific">Schaalia georgiae</name>
    <dbReference type="NCBI Taxonomy" id="52768"/>
    <lineage>
        <taxon>Bacteria</taxon>
        <taxon>Bacillati</taxon>
        <taxon>Actinomycetota</taxon>
        <taxon>Actinomycetes</taxon>
        <taxon>Actinomycetales</taxon>
        <taxon>Actinomycetaceae</taxon>
        <taxon>Schaalia</taxon>
    </lineage>
</organism>
<accession>A0A929MZ71</accession>
<dbReference type="EMBL" id="JABZFZ010000132">
    <property type="protein sequence ID" value="MBF0939924.1"/>
    <property type="molecule type" value="Genomic_DNA"/>
</dbReference>
<reference evidence="1" key="1">
    <citation type="submission" date="2020-04" db="EMBL/GenBank/DDBJ databases">
        <title>Deep metagenomics examines the oral microbiome during advanced dental caries in children, revealing novel taxa and co-occurrences with host molecules.</title>
        <authorList>
            <person name="Baker J.L."/>
            <person name="Morton J.T."/>
            <person name="Dinis M."/>
            <person name="Alvarez R."/>
            <person name="Tran N.C."/>
            <person name="Knight R."/>
            <person name="Edlund A."/>
        </authorList>
    </citation>
    <scope>NUCLEOTIDE SEQUENCE</scope>
    <source>
        <strain evidence="1">JCVI_32_bin.64</strain>
    </source>
</reference>
<dbReference type="AlphaFoldDB" id="A0A929MZ71"/>
<gene>
    <name evidence="1" type="ORF">HXK03_03485</name>
</gene>
<sequence length="309" mass="35977">MLIAYIDEVGEAGAYVSKTHKRYNTSPAFGYAGFILPADSVRGFSRHVADVKKEIHAYLHGDASHADYNPQWERKGSEAFSKGAWRRDRQREVRAIRSLLPTLDSMHGRVFYFLREKPLGTPGQVWPKLTDAERREKYEQRTLNCLRESINRLCRYAEHEGDNLMIFQDMINEAQRFQQVSRSYAHIYSRVSDHPEMSRAIEAPAYIDSRLSTNIQFADWVAGMVARACERQLTETRDFDWIPKALLERMRGKITYESTLQFHQRSLDNMHNIDLFREQRPLFDTHSHGMTEENLAKLRLVHAKASSSH</sequence>
<comment type="caution">
    <text evidence="1">The sequence shown here is derived from an EMBL/GenBank/DDBJ whole genome shotgun (WGS) entry which is preliminary data.</text>
</comment>
<name>A0A929MZ71_9ACTO</name>
<dbReference type="InterPro" id="IPR024524">
    <property type="entry name" value="DUF3800"/>
</dbReference>
<dbReference type="Proteomes" id="UP000718630">
    <property type="component" value="Unassembled WGS sequence"/>
</dbReference>